<dbReference type="AlphaFoldDB" id="A0A1T1AYQ2"/>
<feature type="binding site" description="covalent" evidence="6">
    <location>
        <position position="88"/>
    </location>
    <ligand>
        <name>heme c</name>
        <dbReference type="ChEBI" id="CHEBI:61717"/>
    </ligand>
</feature>
<dbReference type="GO" id="GO:0020037">
    <property type="term" value="F:heme binding"/>
    <property type="evidence" value="ECO:0007669"/>
    <property type="project" value="InterPro"/>
</dbReference>
<dbReference type="STRING" id="28066.RF819_17410"/>
<feature type="chain" id="PRO_5012278315" description="Cytochrome c domain-containing protein" evidence="7">
    <location>
        <begin position="20"/>
        <end position="110"/>
    </location>
</feature>
<evidence type="ECO:0000256" key="6">
    <source>
        <dbReference type="PIRSR" id="PIRSR602324-1"/>
    </source>
</evidence>
<evidence type="ECO:0000256" key="4">
    <source>
        <dbReference type="ARBA" id="ARBA00022982"/>
    </source>
</evidence>
<keyword evidence="5 6" id="KW-0408">Iron</keyword>
<dbReference type="OrthoDB" id="8593494at2"/>
<dbReference type="GO" id="GO:0009055">
    <property type="term" value="F:electron transfer activity"/>
    <property type="evidence" value="ECO:0007669"/>
    <property type="project" value="InterPro"/>
</dbReference>
<feature type="binding site" description="covalent" evidence="6">
    <location>
        <position position="29"/>
    </location>
    <ligand>
        <name>heme c</name>
        <dbReference type="ChEBI" id="CHEBI:61717"/>
    </ligand>
</feature>
<keyword evidence="3 6" id="KW-0479">Metal-binding</keyword>
<keyword evidence="7" id="KW-0732">Signal</keyword>
<feature type="domain" description="Cytochrome c" evidence="8">
    <location>
        <begin position="14"/>
        <end position="110"/>
    </location>
</feature>
<keyword evidence="1" id="KW-0813">Transport</keyword>
<evidence type="ECO:0000256" key="2">
    <source>
        <dbReference type="ARBA" id="ARBA00022617"/>
    </source>
</evidence>
<evidence type="ECO:0000256" key="1">
    <source>
        <dbReference type="ARBA" id="ARBA00022448"/>
    </source>
</evidence>
<evidence type="ECO:0000259" key="8">
    <source>
        <dbReference type="PROSITE" id="PS51007"/>
    </source>
</evidence>
<organism evidence="9 10">
    <name type="scientific">Rhodoferax fermentans</name>
    <dbReference type="NCBI Taxonomy" id="28066"/>
    <lineage>
        <taxon>Bacteria</taxon>
        <taxon>Pseudomonadati</taxon>
        <taxon>Pseudomonadota</taxon>
        <taxon>Betaproteobacteria</taxon>
        <taxon>Burkholderiales</taxon>
        <taxon>Comamonadaceae</taxon>
        <taxon>Rhodoferax</taxon>
    </lineage>
</organism>
<protein>
    <recommendedName>
        <fullName evidence="8">Cytochrome c domain-containing protein</fullName>
    </recommendedName>
</protein>
<keyword evidence="2 6" id="KW-0349">Heme</keyword>
<keyword evidence="4" id="KW-0249">Electron transport</keyword>
<dbReference type="Gene3D" id="1.10.760.10">
    <property type="entry name" value="Cytochrome c-like domain"/>
    <property type="match status" value="1"/>
</dbReference>
<evidence type="ECO:0000313" key="9">
    <source>
        <dbReference type="EMBL" id="OOV09242.1"/>
    </source>
</evidence>
<comment type="caution">
    <text evidence="9">The sequence shown here is derived from an EMBL/GenBank/DDBJ whole genome shotgun (WGS) entry which is preliminary data.</text>
</comment>
<dbReference type="InterPro" id="IPR036909">
    <property type="entry name" value="Cyt_c-like_dom_sf"/>
</dbReference>
<dbReference type="PRINTS" id="PR00606">
    <property type="entry name" value="CYTCHROMECID"/>
</dbReference>
<evidence type="ECO:0000256" key="7">
    <source>
        <dbReference type="SAM" id="SignalP"/>
    </source>
</evidence>
<dbReference type="EMBL" id="MTJN01000002">
    <property type="protein sequence ID" value="OOV09242.1"/>
    <property type="molecule type" value="Genomic_DNA"/>
</dbReference>
<dbReference type="Proteomes" id="UP000190750">
    <property type="component" value="Unassembled WGS sequence"/>
</dbReference>
<evidence type="ECO:0000256" key="5">
    <source>
        <dbReference type="ARBA" id="ARBA00023004"/>
    </source>
</evidence>
<gene>
    <name evidence="9" type="ORF">RF819_17410</name>
</gene>
<accession>A0A1T1AYQ2</accession>
<evidence type="ECO:0000256" key="3">
    <source>
        <dbReference type="ARBA" id="ARBA00022723"/>
    </source>
</evidence>
<dbReference type="GO" id="GO:0005506">
    <property type="term" value="F:iron ion binding"/>
    <property type="evidence" value="ECO:0007669"/>
    <property type="project" value="InterPro"/>
</dbReference>
<dbReference type="InterPro" id="IPR009056">
    <property type="entry name" value="Cyt_c-like_dom"/>
</dbReference>
<feature type="binding site" description="covalent" evidence="6">
    <location>
        <position position="33"/>
    </location>
    <ligand>
        <name>heme c</name>
        <dbReference type="ChEBI" id="CHEBI:61717"/>
    </ligand>
</feature>
<sequence length="110" mass="11355">MKLSLLLGAGLLLAGAAQADEVLAKAKGCLACHTVEAKVLGPAYKAVAKKYKGKKDAEATLAQHILKGTPMPAGMGWQKEGQASLPFMPANASVSPADASKLAKWILSLQ</sequence>
<dbReference type="InterPro" id="IPR002324">
    <property type="entry name" value="Cyt_c_ID"/>
</dbReference>
<dbReference type="Pfam" id="PF00034">
    <property type="entry name" value="Cytochrom_C"/>
    <property type="match status" value="1"/>
</dbReference>
<proteinExistence type="predicted"/>
<name>A0A1T1AYQ2_RHOFE</name>
<evidence type="ECO:0000313" key="10">
    <source>
        <dbReference type="Proteomes" id="UP000190750"/>
    </source>
</evidence>
<dbReference type="PROSITE" id="PS51007">
    <property type="entry name" value="CYTC"/>
    <property type="match status" value="1"/>
</dbReference>
<dbReference type="SUPFAM" id="SSF46626">
    <property type="entry name" value="Cytochrome c"/>
    <property type="match status" value="1"/>
</dbReference>
<keyword evidence="10" id="KW-1185">Reference proteome</keyword>
<comment type="PTM">
    <text evidence="6">Binds 1 heme c group covalently per subunit.</text>
</comment>
<feature type="signal peptide" evidence="7">
    <location>
        <begin position="1"/>
        <end position="19"/>
    </location>
</feature>
<reference evidence="9 10" key="1">
    <citation type="submission" date="2017-01" db="EMBL/GenBank/DDBJ databases">
        <title>Genome sequencing of Rhodoferax fermentans JCM 7819.</title>
        <authorList>
            <person name="Kim Y.J."/>
            <person name="Farh M.E.-A."/>
            <person name="Yang D.-C."/>
        </authorList>
    </citation>
    <scope>NUCLEOTIDE SEQUENCE [LARGE SCALE GENOMIC DNA]</scope>
    <source>
        <strain evidence="9 10">JCM 7819</strain>
    </source>
</reference>